<dbReference type="SMART" id="SM00880">
    <property type="entry name" value="CHAD"/>
    <property type="match status" value="1"/>
</dbReference>
<dbReference type="Pfam" id="PF01928">
    <property type="entry name" value="CYTH"/>
    <property type="match status" value="1"/>
</dbReference>
<comment type="caution">
    <text evidence="4">The sequence shown here is derived from an EMBL/GenBank/DDBJ whole genome shotgun (WGS) entry which is preliminary data.</text>
</comment>
<dbReference type="PANTHER" id="PTHR39339">
    <property type="entry name" value="SLR1444 PROTEIN"/>
    <property type="match status" value="1"/>
</dbReference>
<dbReference type="CDD" id="cd07374">
    <property type="entry name" value="CYTH-like_Pase"/>
    <property type="match status" value="1"/>
</dbReference>
<dbReference type="AlphaFoldDB" id="A0A852UYS7"/>
<dbReference type="InterPro" id="IPR007899">
    <property type="entry name" value="CHAD_dom"/>
</dbReference>
<dbReference type="Pfam" id="PF05235">
    <property type="entry name" value="CHAD"/>
    <property type="match status" value="1"/>
</dbReference>
<evidence type="ECO:0000313" key="4">
    <source>
        <dbReference type="EMBL" id="NYF42817.1"/>
    </source>
</evidence>
<dbReference type="Gene3D" id="1.40.20.10">
    <property type="entry name" value="CHAD domain"/>
    <property type="match status" value="1"/>
</dbReference>
<keyword evidence="5" id="KW-1185">Reference proteome</keyword>
<protein>
    <submittedName>
        <fullName evidence="4">CHAD domain-containing protein</fullName>
    </submittedName>
</protein>
<organism evidence="4 5">
    <name type="scientific">Streptosporangium sandarakinum</name>
    <dbReference type="NCBI Taxonomy" id="1260955"/>
    <lineage>
        <taxon>Bacteria</taxon>
        <taxon>Bacillati</taxon>
        <taxon>Actinomycetota</taxon>
        <taxon>Actinomycetes</taxon>
        <taxon>Streptosporangiales</taxon>
        <taxon>Streptosporangiaceae</taxon>
        <taxon>Streptosporangium</taxon>
    </lineage>
</organism>
<dbReference type="InterPro" id="IPR023577">
    <property type="entry name" value="CYTH_domain"/>
</dbReference>
<evidence type="ECO:0000259" key="3">
    <source>
        <dbReference type="PROSITE" id="PS51708"/>
    </source>
</evidence>
<dbReference type="SMART" id="SM01118">
    <property type="entry name" value="CYTH"/>
    <property type="match status" value="1"/>
</dbReference>
<feature type="region of interest" description="Disordered" evidence="1">
    <location>
        <begin position="202"/>
        <end position="221"/>
    </location>
</feature>
<gene>
    <name evidence="4" type="ORF">HDA43_005018</name>
</gene>
<dbReference type="PANTHER" id="PTHR39339:SF1">
    <property type="entry name" value="CHAD DOMAIN-CONTAINING PROTEIN"/>
    <property type="match status" value="1"/>
</dbReference>
<name>A0A852UYS7_9ACTN</name>
<dbReference type="Gene3D" id="2.40.320.10">
    <property type="entry name" value="Hypothetical Protein Pfu-838710-001"/>
    <property type="match status" value="1"/>
</dbReference>
<proteinExistence type="predicted"/>
<feature type="domain" description="CHAD" evidence="3">
    <location>
        <begin position="218"/>
        <end position="494"/>
    </location>
</feature>
<reference evidence="4 5" key="1">
    <citation type="submission" date="2020-07" db="EMBL/GenBank/DDBJ databases">
        <title>Sequencing the genomes of 1000 actinobacteria strains.</title>
        <authorList>
            <person name="Klenk H.-P."/>
        </authorList>
    </citation>
    <scope>NUCLEOTIDE SEQUENCE [LARGE SCALE GENOMIC DNA]</scope>
    <source>
        <strain evidence="4 5">DSM 45763</strain>
    </source>
</reference>
<evidence type="ECO:0000256" key="1">
    <source>
        <dbReference type="SAM" id="MobiDB-lite"/>
    </source>
</evidence>
<dbReference type="EMBL" id="JACCCO010000002">
    <property type="protein sequence ID" value="NYF42817.1"/>
    <property type="molecule type" value="Genomic_DNA"/>
</dbReference>
<evidence type="ECO:0000259" key="2">
    <source>
        <dbReference type="PROSITE" id="PS51707"/>
    </source>
</evidence>
<accession>A0A852UYS7</accession>
<sequence length="500" mass="53186">MAMEIEDKFDVPAGFEVPDLTGLPGVTEAAGPVTHRLVAVYFDTPDLRLAARGVTLRRRRGGTDAGWHLKLPRSEGARQEITRPLGRGTKTVPADLADLVSALTRGAPLAPVAELETHRTVTTLVNGAGVRLVEIADDRVTGTVPEAAAGGEPGAGPHVERWREVEAELIGGDERLLRKVGKRLAAAGAVPAASPSKLARALGAARPIPGRPRPRTRPGSAGEVVVGYLTAQADALLAQDPRVRRADEDAVHRMRVAARRLRSALKSFGAVVEDTAGLQEELKWLGRVLGEARDAEVVRERLIAGFDALGEGAVSGPVRLRLDAELGAAESEALDRVREALRGERYFALLDALDALTGAPALTGAADRPAGTLRARAAGSWRRVVKAHRAALAATDPAGREHAMHDVRKAAKRARYTAEAIGMDELAERAEAVQDALGARLDGVVAQGRLAVVADAARRAGEDTFTYGVLTGLERARTERAREEFPRLWKKTSKAVAKLL</sequence>
<dbReference type="InterPro" id="IPR038186">
    <property type="entry name" value="CHAD_dom_sf"/>
</dbReference>
<evidence type="ECO:0000313" key="5">
    <source>
        <dbReference type="Proteomes" id="UP000576393"/>
    </source>
</evidence>
<dbReference type="InterPro" id="IPR033469">
    <property type="entry name" value="CYTH-like_dom_sf"/>
</dbReference>
<dbReference type="SUPFAM" id="SSF55154">
    <property type="entry name" value="CYTH-like phosphatases"/>
    <property type="match status" value="1"/>
</dbReference>
<dbReference type="PROSITE" id="PS51708">
    <property type="entry name" value="CHAD"/>
    <property type="match status" value="1"/>
</dbReference>
<dbReference type="PROSITE" id="PS51707">
    <property type="entry name" value="CYTH"/>
    <property type="match status" value="1"/>
</dbReference>
<dbReference type="Proteomes" id="UP000576393">
    <property type="component" value="Unassembled WGS sequence"/>
</dbReference>
<feature type="domain" description="CYTH" evidence="2">
    <location>
        <begin position="2"/>
        <end position="208"/>
    </location>
</feature>